<keyword evidence="1" id="KW-1133">Transmembrane helix</keyword>
<comment type="caution">
    <text evidence="2">The sequence shown here is derived from an EMBL/GenBank/DDBJ whole genome shotgun (WGS) entry which is preliminary data.</text>
</comment>
<dbReference type="EMBL" id="QSQP01000004">
    <property type="protein sequence ID" value="RGK44143.1"/>
    <property type="molecule type" value="Genomic_DNA"/>
</dbReference>
<keyword evidence="1" id="KW-0472">Membrane</keyword>
<dbReference type="Proteomes" id="UP000261052">
    <property type="component" value="Unassembled WGS sequence"/>
</dbReference>
<evidence type="ECO:0000313" key="2">
    <source>
        <dbReference type="EMBL" id="RGK44143.1"/>
    </source>
</evidence>
<dbReference type="AlphaFoldDB" id="A0A3E4M352"/>
<proteinExistence type="predicted"/>
<reference evidence="2 3" key="1">
    <citation type="submission" date="2018-08" db="EMBL/GenBank/DDBJ databases">
        <title>A genome reference for cultivated species of the human gut microbiota.</title>
        <authorList>
            <person name="Zou Y."/>
            <person name="Xue W."/>
            <person name="Luo G."/>
        </authorList>
    </citation>
    <scope>NUCLEOTIDE SEQUENCE [LARGE SCALE GENOMIC DNA]</scope>
    <source>
        <strain evidence="2 3">TF11-15AC</strain>
    </source>
</reference>
<dbReference type="RefSeq" id="WP_117685443.1">
    <property type="nucleotide sequence ID" value="NZ_QSQP01000004.1"/>
</dbReference>
<name>A0A3E4M352_9FIRM</name>
<gene>
    <name evidence="2" type="ORF">DXD13_04170</name>
</gene>
<evidence type="ECO:0000313" key="3">
    <source>
        <dbReference type="Proteomes" id="UP000261052"/>
    </source>
</evidence>
<sequence>MIIIYILAVIGAISLLGVVAMVFLLTICSMDDPDEKETHEKQWICALTNEHCIFTVERGTCNGCPILEEAEKIGNR</sequence>
<organism evidence="2 3">
    <name type="scientific">Agathobacter rectalis</name>
    <dbReference type="NCBI Taxonomy" id="39491"/>
    <lineage>
        <taxon>Bacteria</taxon>
        <taxon>Bacillati</taxon>
        <taxon>Bacillota</taxon>
        <taxon>Clostridia</taxon>
        <taxon>Lachnospirales</taxon>
        <taxon>Lachnospiraceae</taxon>
        <taxon>Agathobacter</taxon>
    </lineage>
</organism>
<keyword evidence="1" id="KW-0812">Transmembrane</keyword>
<accession>A0A3E4M352</accession>
<evidence type="ECO:0000256" key="1">
    <source>
        <dbReference type="SAM" id="Phobius"/>
    </source>
</evidence>
<protein>
    <submittedName>
        <fullName evidence="2">Uncharacterized protein</fullName>
    </submittedName>
</protein>
<feature type="transmembrane region" description="Helical" evidence="1">
    <location>
        <begin position="6"/>
        <end position="27"/>
    </location>
</feature>